<dbReference type="InterPro" id="IPR050131">
    <property type="entry name" value="Peptidase_S8_subtilisin-like"/>
</dbReference>
<dbReference type="InterPro" id="IPR023827">
    <property type="entry name" value="Peptidase_S8_Asp-AS"/>
</dbReference>
<proteinExistence type="inferred from homology"/>
<keyword evidence="3 6" id="KW-0378">Hydrolase</keyword>
<dbReference type="InterPro" id="IPR023828">
    <property type="entry name" value="Peptidase_S8_Ser-AS"/>
</dbReference>
<dbReference type="InterPro" id="IPR000209">
    <property type="entry name" value="Peptidase_S8/S53_dom"/>
</dbReference>
<evidence type="ECO:0000313" key="9">
    <source>
        <dbReference type="EMBL" id="VFK14489.1"/>
    </source>
</evidence>
<dbReference type="GO" id="GO:0004252">
    <property type="term" value="F:serine-type endopeptidase activity"/>
    <property type="evidence" value="ECO:0007669"/>
    <property type="project" value="UniProtKB-UniRule"/>
</dbReference>
<evidence type="ECO:0000256" key="5">
    <source>
        <dbReference type="PIRSR" id="PIRSR615500-1"/>
    </source>
</evidence>
<organism evidence="9">
    <name type="scientific">Candidatus Kentrum sp. LPFa</name>
    <dbReference type="NCBI Taxonomy" id="2126335"/>
    <lineage>
        <taxon>Bacteria</taxon>
        <taxon>Pseudomonadati</taxon>
        <taxon>Pseudomonadota</taxon>
        <taxon>Gammaproteobacteria</taxon>
        <taxon>Candidatus Kentrum</taxon>
    </lineage>
</organism>
<feature type="active site" description="Charge relay system" evidence="5 6">
    <location>
        <position position="212"/>
    </location>
</feature>
<evidence type="ECO:0000256" key="3">
    <source>
        <dbReference type="ARBA" id="ARBA00022801"/>
    </source>
</evidence>
<dbReference type="PRINTS" id="PR00723">
    <property type="entry name" value="SUBTILISIN"/>
</dbReference>
<evidence type="ECO:0000256" key="7">
    <source>
        <dbReference type="RuleBase" id="RU003355"/>
    </source>
</evidence>
<dbReference type="PANTHER" id="PTHR43806:SF11">
    <property type="entry name" value="CEREVISIN-RELATED"/>
    <property type="match status" value="1"/>
</dbReference>
<evidence type="ECO:0000256" key="6">
    <source>
        <dbReference type="PROSITE-ProRule" id="PRU01240"/>
    </source>
</evidence>
<dbReference type="PROSITE" id="PS00136">
    <property type="entry name" value="SUBTILASE_ASP"/>
    <property type="match status" value="1"/>
</dbReference>
<keyword evidence="4 6" id="KW-0720">Serine protease</keyword>
<dbReference type="InterPro" id="IPR036852">
    <property type="entry name" value="Peptidase_S8/S53_dom_sf"/>
</dbReference>
<dbReference type="Gene3D" id="3.40.50.200">
    <property type="entry name" value="Peptidase S8/S53 domain"/>
    <property type="match status" value="1"/>
</dbReference>
<evidence type="ECO:0000256" key="4">
    <source>
        <dbReference type="ARBA" id="ARBA00022825"/>
    </source>
</evidence>
<dbReference type="SUPFAM" id="SSF52743">
    <property type="entry name" value="Subtilisin-like"/>
    <property type="match status" value="1"/>
</dbReference>
<comment type="similarity">
    <text evidence="1 6 7">Belongs to the peptidase S8 family.</text>
</comment>
<dbReference type="PANTHER" id="PTHR43806">
    <property type="entry name" value="PEPTIDASE S8"/>
    <property type="match status" value="1"/>
</dbReference>
<dbReference type="InterPro" id="IPR022398">
    <property type="entry name" value="Peptidase_S8_His-AS"/>
</dbReference>
<accession>A0A450WBR1</accession>
<dbReference type="PROSITE" id="PS00137">
    <property type="entry name" value="SUBTILASE_HIS"/>
    <property type="match status" value="1"/>
</dbReference>
<feature type="active site" description="Charge relay system" evidence="5 6">
    <location>
        <position position="381"/>
    </location>
</feature>
<name>A0A450WBR1_9GAMM</name>
<protein>
    <submittedName>
        <fullName evidence="9">Subtilase family protein</fullName>
    </submittedName>
</protein>
<keyword evidence="2 6" id="KW-0645">Protease</keyword>
<reference evidence="9" key="1">
    <citation type="submission" date="2019-02" db="EMBL/GenBank/DDBJ databases">
        <authorList>
            <person name="Gruber-Vodicka R. H."/>
            <person name="Seah K. B. B."/>
        </authorList>
    </citation>
    <scope>NUCLEOTIDE SEQUENCE</scope>
    <source>
        <strain evidence="9">BECK_S313</strain>
    </source>
</reference>
<dbReference type="InterPro" id="IPR015500">
    <property type="entry name" value="Peptidase_S8_subtilisin-rel"/>
</dbReference>
<sequence length="431" mass="45109">MSNEVDVAIAPETTGRFIVTFRENAHTEAMSLMKKRSGLAKAKLMSSADFGESGILMDEVPEEGGVVFENLGMAVVSMEDAAVGMLAQEVGDDSSILAIEPEGIMYVIGTKGLSLEYLRGFRDAANTLYTQADQGLSPEELAEVAVSYKDTPSLTWGLQATNAATSKYSGRGIKVAVLDTGLDLNHPDFSGRSIVSKSFISGLSTAQDGHGHGTHCTGTACGSRQSGQHRRHGVAYEAQIFIGKVLSDGGSGGDIGILGGIEWAVANRCDVISMSLGSPVCSTSIAYETAGQRALNAGSLIVAAAGNDARRPGYWACVCRPANSKTFMAVAALDSKLTIADFSSRDTARNPGTAVDIAAPGVDVYSAWPMPMRTRVISGTSMATPHVAGIAALWAQATQDRGAALWQRLITNARTLSARVDDVGRGLVQAP</sequence>
<dbReference type="AlphaFoldDB" id="A0A450WBR1"/>
<gene>
    <name evidence="9" type="ORF">BECKLPF1236B_GA0070989_106223</name>
</gene>
<dbReference type="Pfam" id="PF00082">
    <property type="entry name" value="Peptidase_S8"/>
    <property type="match status" value="1"/>
</dbReference>
<evidence type="ECO:0000256" key="1">
    <source>
        <dbReference type="ARBA" id="ARBA00011073"/>
    </source>
</evidence>
<evidence type="ECO:0000256" key="2">
    <source>
        <dbReference type="ARBA" id="ARBA00022670"/>
    </source>
</evidence>
<evidence type="ECO:0000259" key="8">
    <source>
        <dbReference type="Pfam" id="PF00082"/>
    </source>
</evidence>
<dbReference type="GO" id="GO:0006508">
    <property type="term" value="P:proteolysis"/>
    <property type="evidence" value="ECO:0007669"/>
    <property type="project" value="UniProtKB-KW"/>
</dbReference>
<dbReference type="PROSITE" id="PS51892">
    <property type="entry name" value="SUBTILASE"/>
    <property type="match status" value="1"/>
</dbReference>
<feature type="active site" description="Charge relay system" evidence="5 6">
    <location>
        <position position="179"/>
    </location>
</feature>
<dbReference type="EMBL" id="CAADFK010000062">
    <property type="protein sequence ID" value="VFK14489.1"/>
    <property type="molecule type" value="Genomic_DNA"/>
</dbReference>
<feature type="domain" description="Peptidase S8/S53" evidence="8">
    <location>
        <begin position="170"/>
        <end position="412"/>
    </location>
</feature>
<dbReference type="PROSITE" id="PS00138">
    <property type="entry name" value="SUBTILASE_SER"/>
    <property type="match status" value="1"/>
</dbReference>